<dbReference type="NCBIfam" id="TIGR04183">
    <property type="entry name" value="Por_Secre_tail"/>
    <property type="match status" value="1"/>
</dbReference>
<dbReference type="STRING" id="889453.SAMN03080601_00431"/>
<dbReference type="RefSeq" id="WP_079556199.1">
    <property type="nucleotide sequence ID" value="NZ_CP021904.1"/>
</dbReference>
<evidence type="ECO:0000256" key="1">
    <source>
        <dbReference type="SAM" id="SignalP"/>
    </source>
</evidence>
<feature type="signal peptide" evidence="1">
    <location>
        <begin position="1"/>
        <end position="22"/>
    </location>
</feature>
<feature type="domain" description="Secretion system C-terminal sorting" evidence="2">
    <location>
        <begin position="1010"/>
        <end position="1071"/>
    </location>
</feature>
<dbReference type="InterPro" id="IPR008979">
    <property type="entry name" value="Galactose-bd-like_sf"/>
</dbReference>
<dbReference type="OrthoDB" id="5381604at2"/>
<proteinExistence type="predicted"/>
<keyword evidence="1" id="KW-0732">Signal</keyword>
<dbReference type="Pfam" id="PF18962">
    <property type="entry name" value="Por_Secre_tail"/>
    <property type="match status" value="1"/>
</dbReference>
<feature type="chain" id="PRO_5013318597" evidence="1">
    <location>
        <begin position="23"/>
        <end position="1073"/>
    </location>
</feature>
<dbReference type="EMBL" id="FUYV01000001">
    <property type="protein sequence ID" value="SKB40067.1"/>
    <property type="molecule type" value="Genomic_DNA"/>
</dbReference>
<accession>A0A1T5AZ45</accession>
<reference evidence="3 4" key="1">
    <citation type="submission" date="2017-02" db="EMBL/GenBank/DDBJ databases">
        <authorList>
            <person name="Peterson S.W."/>
        </authorList>
    </citation>
    <scope>NUCLEOTIDE SEQUENCE [LARGE SCALE GENOMIC DNA]</scope>
    <source>
        <strain evidence="3 4">DSM 24412</strain>
    </source>
</reference>
<gene>
    <name evidence="3" type="ORF">SAMN03080601_00431</name>
</gene>
<organism evidence="3 4">
    <name type="scientific">Alkalitalea saponilacus</name>
    <dbReference type="NCBI Taxonomy" id="889453"/>
    <lineage>
        <taxon>Bacteria</taxon>
        <taxon>Pseudomonadati</taxon>
        <taxon>Bacteroidota</taxon>
        <taxon>Bacteroidia</taxon>
        <taxon>Marinilabiliales</taxon>
        <taxon>Marinilabiliaceae</taxon>
        <taxon>Alkalitalea</taxon>
    </lineage>
</organism>
<dbReference type="AlphaFoldDB" id="A0A1T5AZ45"/>
<protein>
    <submittedName>
        <fullName evidence="3">Por secretion system C-terminal sorting domain-containing protein</fullName>
    </submittedName>
</protein>
<dbReference type="Proteomes" id="UP000191055">
    <property type="component" value="Unassembled WGS sequence"/>
</dbReference>
<name>A0A1T5AZ45_9BACT</name>
<evidence type="ECO:0000313" key="4">
    <source>
        <dbReference type="Proteomes" id="UP000191055"/>
    </source>
</evidence>
<dbReference type="SUPFAM" id="SSF49785">
    <property type="entry name" value="Galactose-binding domain-like"/>
    <property type="match status" value="1"/>
</dbReference>
<evidence type="ECO:0000259" key="2">
    <source>
        <dbReference type="Pfam" id="PF18962"/>
    </source>
</evidence>
<keyword evidence="4" id="KW-1185">Reference proteome</keyword>
<dbReference type="Gene3D" id="2.60.120.260">
    <property type="entry name" value="Galactose-binding domain-like"/>
    <property type="match status" value="2"/>
</dbReference>
<sequence>MKHVKQLLLSALLIGFSISVFGQDVMLLDFESDDLNMGGWSGVAVQRVSTSDIPAGNMSGYAVEYTHPGNNWWGGAYFNELAHKIDLTETPFVKFKVYSTSPVYIQAKLEGGENGKNNYERGYQLSHDELNKWTEVVFNFGTITDDNNYGTLVVWIDGPQHYAMGGAKFYIDDIVKTSTPPAGSVTFLPSDNSVVYSAPSNLRLGSYTYKLQKDGADLTNADLNGVLYLRNSSNVDIPFSATLNEGDQTNKYFSNISITPSVILEDGTYTFGIVENALNYVDASSTPVNAQATFTVDSDGYGDLSVYEDFDDNSKTVVVDALDGTVSIVSNPNGSGNVAMFNKGDNDWGRIHYELNRPVDLSSGKVFTFDLFHSESVDLRFKLSEMKGDGGHSKELDVAYTTPGAWQTIAVDLSDVAFADVNFNHIQIYPLGAETKNADIYFDSLKGPAFQSGSLVFSPFDGADEVNGFTDQLTIKSNVKLANADGSDITDLSSVVYMKEGEEVFADFEVAINDDKTIITYTITSLPLNISTEYTFGINDNALKFHDEVDALTGLNSTFTSNAINPPSTIIYADYETVDLINFTSWNNTTQFEKVANPHKDDINGSDNVGTYIHGGGSAGIGVDLPGSVNFISTPYFRMKVWSEHPARVNFKLENNPDWGINRELSVQLRPEETGKWTELFFDFSGTNLSNLNKLVITIDPSGNFYSAGDEIYFDDIIASNTPPEIEIESYPVQNEENVSLIGTYYIKTNLSFDLPGSANLSNDNLGDYWKLRKDNSEGAEIPATVNFVAGQNLLQLTPFDLLDANTTYWLGVPDGELSYSSGDLVNDLNVTFTTGDMPEFTIYNDFEGIDLTTTIETMGDPAGAINPSQLNPDGSFSFVAQWNKGTSWGGWERIHIALNDPIDFSKSNVISLRIWSPKETYVRLKVGTERDNEGGIFKEVDAQVTTVNGWQTLYFGMGEMPSNDYSHLFIYVDGGVEDAQTYYITDIKGPALSSATSIYQPRAREELTISPNPATTFISIANAENKLVEIYNASGMLVKQVINSNTSLNISDLASGIYFVKVGDAVSKLIVN</sequence>
<dbReference type="InterPro" id="IPR026444">
    <property type="entry name" value="Secre_tail"/>
</dbReference>
<evidence type="ECO:0000313" key="3">
    <source>
        <dbReference type="EMBL" id="SKB40067.1"/>
    </source>
</evidence>
<dbReference type="KEGG" id="asx:CDL62_05045"/>